<accession>A0A6J6PXP3</accession>
<feature type="compositionally biased region" description="Basic and acidic residues" evidence="2">
    <location>
        <begin position="204"/>
        <end position="214"/>
    </location>
</feature>
<dbReference type="Gene3D" id="3.40.50.1240">
    <property type="entry name" value="Phosphoglycerate mutase-like"/>
    <property type="match status" value="1"/>
</dbReference>
<dbReference type="InterPro" id="IPR051695">
    <property type="entry name" value="Phosphoglycerate_Mutase"/>
</dbReference>
<dbReference type="EMBL" id="CAFAHD010000020">
    <property type="protein sequence ID" value="CAB4837308.1"/>
    <property type="molecule type" value="Genomic_DNA"/>
</dbReference>
<dbReference type="CDD" id="cd07067">
    <property type="entry name" value="HP_PGM_like"/>
    <property type="match status" value="1"/>
</dbReference>
<evidence type="ECO:0000313" key="3">
    <source>
        <dbReference type="EMBL" id="CAB4677279.1"/>
    </source>
</evidence>
<dbReference type="PIRSF" id="PIRSF000709">
    <property type="entry name" value="6PFK_2-Ptase"/>
    <property type="match status" value="1"/>
</dbReference>
<dbReference type="EMBL" id="CAEZYD010000002">
    <property type="protein sequence ID" value="CAB4701893.1"/>
    <property type="molecule type" value="Genomic_DNA"/>
</dbReference>
<evidence type="ECO:0000256" key="2">
    <source>
        <dbReference type="SAM" id="MobiDB-lite"/>
    </source>
</evidence>
<dbReference type="GO" id="GO:0043456">
    <property type="term" value="P:regulation of pentose-phosphate shunt"/>
    <property type="evidence" value="ECO:0007669"/>
    <property type="project" value="TreeGrafter"/>
</dbReference>
<dbReference type="EMBL" id="CAEZXD010000020">
    <property type="protein sequence ID" value="CAB4677279.1"/>
    <property type="molecule type" value="Genomic_DNA"/>
</dbReference>
<sequence>MRANKPAVIYLVRHGHSTANAKAILAGRDFKVSLSKIGVKQSISVASELKSRKFDSIYSSPLPRCLETLKPLLANTKGAKIENLDGVIEMEYGDWSGKKLVTLARNKLWKVIQNRPSLVRFPNGESFMEMQTRAMESIQSVAHPGTEILICSHGDVIKAIIAGFIGLPLDSFQRLSIDPASITILEISDNRVSLKIMNSTKHLRDEDLPDRDSQKINLGGDSGAKTR</sequence>
<dbReference type="GO" id="GO:0045820">
    <property type="term" value="P:negative regulation of glycolytic process"/>
    <property type="evidence" value="ECO:0007669"/>
    <property type="project" value="TreeGrafter"/>
</dbReference>
<keyword evidence="1" id="KW-0378">Hydrolase</keyword>
<dbReference type="AlphaFoldDB" id="A0A6J6PXP3"/>
<dbReference type="EMBL" id="CAFBNU010000001">
    <property type="protein sequence ID" value="CAB4957462.1"/>
    <property type="molecule type" value="Genomic_DNA"/>
</dbReference>
<dbReference type="InterPro" id="IPR013078">
    <property type="entry name" value="His_Pase_superF_clade-1"/>
</dbReference>
<evidence type="ECO:0000256" key="1">
    <source>
        <dbReference type="ARBA" id="ARBA00022801"/>
    </source>
</evidence>
<evidence type="ECO:0000313" key="4">
    <source>
        <dbReference type="EMBL" id="CAB4701893.1"/>
    </source>
</evidence>
<gene>
    <name evidence="3" type="ORF">UFOPK2343_00818</name>
    <name evidence="4" type="ORF">UFOPK2652_00237</name>
    <name evidence="5" type="ORF">UFOPK3128_00040</name>
    <name evidence="6" type="ORF">UFOPK3227_00322</name>
    <name evidence="7" type="ORF">UFOPK3511_00232</name>
    <name evidence="8" type="ORF">UFOPK3880_00040</name>
    <name evidence="9" type="ORF">UFOPK4146_00293</name>
</gene>
<evidence type="ECO:0000313" key="7">
    <source>
        <dbReference type="EMBL" id="CAB4889206.1"/>
    </source>
</evidence>
<dbReference type="InterPro" id="IPR029033">
    <property type="entry name" value="His_PPase_superfam"/>
</dbReference>
<dbReference type="PANTHER" id="PTHR46517">
    <property type="entry name" value="FRUCTOSE-2,6-BISPHOSPHATASE TIGAR"/>
    <property type="match status" value="1"/>
</dbReference>
<dbReference type="EMBL" id="CAFAAZ010000001">
    <property type="protein sequence ID" value="CAB4811446.1"/>
    <property type="molecule type" value="Genomic_DNA"/>
</dbReference>
<dbReference type="PANTHER" id="PTHR46517:SF1">
    <property type="entry name" value="FRUCTOSE-2,6-BISPHOSPHATASE TIGAR"/>
    <property type="match status" value="1"/>
</dbReference>
<dbReference type="EMBL" id="CAFBPT010000002">
    <property type="protein sequence ID" value="CAB5021649.1"/>
    <property type="molecule type" value="Genomic_DNA"/>
</dbReference>
<evidence type="ECO:0000313" key="6">
    <source>
        <dbReference type="EMBL" id="CAB4837308.1"/>
    </source>
</evidence>
<reference evidence="4" key="1">
    <citation type="submission" date="2020-05" db="EMBL/GenBank/DDBJ databases">
        <authorList>
            <person name="Chiriac C."/>
            <person name="Salcher M."/>
            <person name="Ghai R."/>
            <person name="Kavagutti S V."/>
        </authorList>
    </citation>
    <scope>NUCLEOTIDE SEQUENCE</scope>
</reference>
<dbReference type="Pfam" id="PF00300">
    <property type="entry name" value="His_Phos_1"/>
    <property type="match status" value="1"/>
</dbReference>
<dbReference type="SUPFAM" id="SSF53254">
    <property type="entry name" value="Phosphoglycerate mutase-like"/>
    <property type="match status" value="1"/>
</dbReference>
<protein>
    <submittedName>
        <fullName evidence="4">Unannotated protein</fullName>
    </submittedName>
</protein>
<feature type="region of interest" description="Disordered" evidence="2">
    <location>
        <begin position="204"/>
        <end position="227"/>
    </location>
</feature>
<evidence type="ECO:0000313" key="9">
    <source>
        <dbReference type="EMBL" id="CAB5021649.1"/>
    </source>
</evidence>
<dbReference type="EMBL" id="CAFBMA010000001">
    <property type="protein sequence ID" value="CAB4889206.1"/>
    <property type="molecule type" value="Genomic_DNA"/>
</dbReference>
<dbReference type="GO" id="GO:0005829">
    <property type="term" value="C:cytosol"/>
    <property type="evidence" value="ECO:0007669"/>
    <property type="project" value="TreeGrafter"/>
</dbReference>
<dbReference type="GO" id="GO:0004331">
    <property type="term" value="F:fructose-2,6-bisphosphate 2-phosphatase activity"/>
    <property type="evidence" value="ECO:0007669"/>
    <property type="project" value="TreeGrafter"/>
</dbReference>
<name>A0A6J6PXP3_9ZZZZ</name>
<organism evidence="4">
    <name type="scientific">freshwater metagenome</name>
    <dbReference type="NCBI Taxonomy" id="449393"/>
    <lineage>
        <taxon>unclassified sequences</taxon>
        <taxon>metagenomes</taxon>
        <taxon>ecological metagenomes</taxon>
    </lineage>
</organism>
<evidence type="ECO:0000313" key="5">
    <source>
        <dbReference type="EMBL" id="CAB4811446.1"/>
    </source>
</evidence>
<evidence type="ECO:0000313" key="8">
    <source>
        <dbReference type="EMBL" id="CAB4957462.1"/>
    </source>
</evidence>
<proteinExistence type="predicted"/>
<dbReference type="SMART" id="SM00855">
    <property type="entry name" value="PGAM"/>
    <property type="match status" value="1"/>
</dbReference>